<name>A0A7D4C663_9BACL</name>
<dbReference type="Proteomes" id="UP000503088">
    <property type="component" value="Chromosome"/>
</dbReference>
<keyword evidence="1" id="KW-1133">Transmembrane helix</keyword>
<evidence type="ECO:0000313" key="2">
    <source>
        <dbReference type="EMBL" id="QKG84216.1"/>
    </source>
</evidence>
<dbReference type="InterPro" id="IPR014245">
    <property type="entry name" value="Spore_III_AF"/>
</dbReference>
<dbReference type="AlphaFoldDB" id="A0A7D4C663"/>
<dbReference type="EMBL" id="CP048104">
    <property type="protein sequence ID" value="QKG84216.1"/>
    <property type="molecule type" value="Genomic_DNA"/>
</dbReference>
<organism evidence="2 3">
    <name type="scientific">Kroppenstedtia pulmonis</name>
    <dbReference type="NCBI Taxonomy" id="1380685"/>
    <lineage>
        <taxon>Bacteria</taxon>
        <taxon>Bacillati</taxon>
        <taxon>Bacillota</taxon>
        <taxon>Bacilli</taxon>
        <taxon>Bacillales</taxon>
        <taxon>Thermoactinomycetaceae</taxon>
        <taxon>Kroppenstedtia</taxon>
    </lineage>
</organism>
<accession>A0A7D4C663</accession>
<reference evidence="2 3" key="1">
    <citation type="submission" date="2020-01" db="EMBL/GenBank/DDBJ databases">
        <authorList>
            <person name="Gulvik C.A."/>
            <person name="Batra D.G."/>
        </authorList>
    </citation>
    <scope>NUCLEOTIDE SEQUENCE [LARGE SCALE GENOMIC DNA]</scope>
    <source>
        <strain evidence="2 3">W9323</strain>
    </source>
</reference>
<proteinExistence type="predicted"/>
<evidence type="ECO:0000313" key="3">
    <source>
        <dbReference type="Proteomes" id="UP000503088"/>
    </source>
</evidence>
<evidence type="ECO:0000256" key="1">
    <source>
        <dbReference type="SAM" id="Phobius"/>
    </source>
</evidence>
<sequence length="219" mass="25315">MVELLGGWLKQIVILVLLATFMDLLLPNHTMERYVKLIMGLLIILAILSPVFQFLRDDLDLSTLIAGKFEETGEETSTSVKTINQKGKDLSRKQDQLIHEQVEQDMAEAIQKDVEKEFKVEVIRSHVKTGEKKDRLYIRKVHLVIDPTTDPRTEKKNEIKPVEEVDTIHIDITEQKGVKRDDNKEKPNRDKKWTRLLADYLKSSWKLDPDQVTVTVTEG</sequence>
<keyword evidence="1" id="KW-0812">Transmembrane</keyword>
<dbReference type="NCBIfam" id="TIGR02896">
    <property type="entry name" value="spore_III_AF"/>
    <property type="match status" value="1"/>
</dbReference>
<gene>
    <name evidence="2" type="primary">spoIIIAF</name>
    <name evidence="2" type="ORF">GXN76_06830</name>
</gene>
<feature type="transmembrane region" description="Helical" evidence="1">
    <location>
        <begin position="37"/>
        <end position="55"/>
    </location>
</feature>
<dbReference type="RefSeq" id="WP_173221702.1">
    <property type="nucleotide sequence ID" value="NZ_CP048104.1"/>
</dbReference>
<dbReference type="KEGG" id="kpul:GXN76_06830"/>
<keyword evidence="3" id="KW-1185">Reference proteome</keyword>
<feature type="transmembrane region" description="Helical" evidence="1">
    <location>
        <begin position="6"/>
        <end position="25"/>
    </location>
</feature>
<protein>
    <submittedName>
        <fullName evidence="2">Stage III sporulation protein AF</fullName>
    </submittedName>
</protein>
<dbReference type="Pfam" id="PF09581">
    <property type="entry name" value="Spore_III_AF"/>
    <property type="match status" value="1"/>
</dbReference>
<keyword evidence="1" id="KW-0472">Membrane</keyword>